<accession>A0A6J7K622</accession>
<dbReference type="AlphaFoldDB" id="A0A6J7K622"/>
<dbReference type="NCBIfam" id="NF033537">
    <property type="entry name" value="lasso_biosyn_B2"/>
    <property type="match status" value="1"/>
</dbReference>
<dbReference type="EMBL" id="CAFBMK010000329">
    <property type="protein sequence ID" value="CAB4949802.1"/>
    <property type="molecule type" value="Genomic_DNA"/>
</dbReference>
<organism evidence="2">
    <name type="scientific">freshwater metagenome</name>
    <dbReference type="NCBI Taxonomy" id="449393"/>
    <lineage>
        <taxon>unclassified sequences</taxon>
        <taxon>metagenomes</taxon>
        <taxon>ecological metagenomes</taxon>
    </lineage>
</organism>
<evidence type="ECO:0000313" key="2">
    <source>
        <dbReference type="EMBL" id="CAB4949802.1"/>
    </source>
</evidence>
<name>A0A6J7K622_9ZZZZ</name>
<dbReference type="InterPro" id="IPR032708">
    <property type="entry name" value="McjB_C"/>
</dbReference>
<evidence type="ECO:0000259" key="1">
    <source>
        <dbReference type="Pfam" id="PF13471"/>
    </source>
</evidence>
<reference evidence="2" key="1">
    <citation type="submission" date="2020-05" db="EMBL/GenBank/DDBJ databases">
        <authorList>
            <person name="Chiriac C."/>
            <person name="Salcher M."/>
            <person name="Ghai R."/>
            <person name="Kavagutti S V."/>
        </authorList>
    </citation>
    <scope>NUCLEOTIDE SEQUENCE</scope>
</reference>
<sequence length="297" mass="33181">MLRLQVGVRDENGAVVIAREMSDSGYQQPRLATGDLNTVTSPRVVHELVHHESIAGRAWNRHRSTSDDGEVDLPISIRVDREVQIEVTRDRISVRSVQVHFFRLVRTKKQAGMEYHPSSAATAAEPTYNGTSARTLKLAIMYQPPPIRNPMHSRASSSTGRAVEQIITAVRLAALVIFVELALRVSSVERVCRLLDVSFDVSTCASTDLYDQSDPHVVRSQRRVERVSRRIGMGDRCLRRCVVLAVEIRGSTPILRIGVRRLNDKSFAAHSWLELAGGSLDSDAKQYQPAVDPRRAR</sequence>
<proteinExistence type="predicted"/>
<gene>
    <name evidence="2" type="ORF">UFOPK3564_03427</name>
</gene>
<dbReference type="Pfam" id="PF13471">
    <property type="entry name" value="Transglut_core3"/>
    <property type="match status" value="1"/>
</dbReference>
<protein>
    <submittedName>
        <fullName evidence="2">Unannotated protein</fullName>
    </submittedName>
</protein>
<feature type="domain" description="Microcin J25-processing protein McjB C-terminal" evidence="1">
    <location>
        <begin position="208"/>
        <end position="283"/>
    </location>
</feature>
<dbReference type="InterPro" id="IPR053521">
    <property type="entry name" value="McjB-like"/>
</dbReference>